<name>A0A6J4H5U0_9PROT</name>
<dbReference type="GO" id="GO:0030598">
    <property type="term" value="F:rRNA N-glycosylase activity"/>
    <property type="evidence" value="ECO:0007669"/>
    <property type="project" value="InterPro"/>
</dbReference>
<organism evidence="1">
    <name type="scientific">uncultured Acetobacteraceae bacterium</name>
    <dbReference type="NCBI Taxonomy" id="169975"/>
    <lineage>
        <taxon>Bacteria</taxon>
        <taxon>Pseudomonadati</taxon>
        <taxon>Pseudomonadota</taxon>
        <taxon>Alphaproteobacteria</taxon>
        <taxon>Acetobacterales</taxon>
        <taxon>Acetobacteraceae</taxon>
        <taxon>environmental samples</taxon>
    </lineage>
</organism>
<protein>
    <recommendedName>
        <fullName evidence="2">rRNA N-glycosidase</fullName>
    </recommendedName>
</protein>
<evidence type="ECO:0000313" key="1">
    <source>
        <dbReference type="EMBL" id="CAA9214833.1"/>
    </source>
</evidence>
<dbReference type="Gene3D" id="3.40.420.10">
    <property type="entry name" value="Ricin (A subunit), domain 1"/>
    <property type="match status" value="1"/>
</dbReference>
<dbReference type="InterPro" id="IPR036041">
    <property type="entry name" value="Ribosome-inact_prot_sf"/>
</dbReference>
<reference evidence="1" key="1">
    <citation type="submission" date="2020-02" db="EMBL/GenBank/DDBJ databases">
        <authorList>
            <person name="Meier V. D."/>
        </authorList>
    </citation>
    <scope>NUCLEOTIDE SEQUENCE</scope>
    <source>
        <strain evidence="1">AVDCRST_MAG08</strain>
    </source>
</reference>
<dbReference type="GO" id="GO:0017148">
    <property type="term" value="P:negative regulation of translation"/>
    <property type="evidence" value="ECO:0007669"/>
    <property type="project" value="InterPro"/>
</dbReference>
<dbReference type="EMBL" id="CADCTG010000031">
    <property type="protein sequence ID" value="CAA9214833.1"/>
    <property type="molecule type" value="Genomic_DNA"/>
</dbReference>
<dbReference type="InterPro" id="IPR016138">
    <property type="entry name" value="Ribosome_inactivat_prot_sub1"/>
</dbReference>
<dbReference type="AlphaFoldDB" id="A0A6J4H5U0"/>
<dbReference type="SUPFAM" id="SSF56371">
    <property type="entry name" value="Ribosome inactivating proteins (RIP)"/>
    <property type="match status" value="1"/>
</dbReference>
<sequence length="206" mass="23421">MSGRFASGNIALLHQPGDLRSFIQLSRYLYPFCIKELRRRLENDRSGVEVVEVWAPVDAPRIAVALDRRTLYLFGLRALPGGEWWCFEGYPRPTDPPGAKVRLMSGDGNYASFGWPERISTTPIKLLTDLSVFNGRYNDPQRARHLLALSLLISEAIRFDSLLDEGMRFCASDVLSPARHRDTVTNWAKRTVNRDRDVALPHIPKI</sequence>
<proteinExistence type="predicted"/>
<dbReference type="Pfam" id="PF00161">
    <property type="entry name" value="RIP"/>
    <property type="match status" value="1"/>
</dbReference>
<accession>A0A6J4H5U0</accession>
<dbReference type="InterPro" id="IPR001574">
    <property type="entry name" value="Ribosome_inactivat_prot"/>
</dbReference>
<evidence type="ECO:0008006" key="2">
    <source>
        <dbReference type="Google" id="ProtNLM"/>
    </source>
</evidence>
<gene>
    <name evidence="1" type="ORF">AVDCRST_MAG08-345</name>
</gene>